<feature type="domain" description="DUF559" evidence="1">
    <location>
        <begin position="22"/>
        <end position="133"/>
    </location>
</feature>
<accession>A0A9X3FH76</accession>
<proteinExistence type="predicted"/>
<dbReference type="Gene3D" id="3.40.960.10">
    <property type="entry name" value="VSR Endonuclease"/>
    <property type="match status" value="1"/>
</dbReference>
<dbReference type="EMBL" id="JAPOHD010000060">
    <property type="protein sequence ID" value="MCY1722603.1"/>
    <property type="molecule type" value="Genomic_DNA"/>
</dbReference>
<evidence type="ECO:0000313" key="3">
    <source>
        <dbReference type="Proteomes" id="UP001145087"/>
    </source>
</evidence>
<protein>
    <submittedName>
        <fullName evidence="2">Endonuclease domain-containing protein</fullName>
    </submittedName>
</protein>
<organism evidence="2 3">
    <name type="scientific">Draconibacterium aestuarii</name>
    <dbReference type="NCBI Taxonomy" id="2998507"/>
    <lineage>
        <taxon>Bacteria</taxon>
        <taxon>Pseudomonadati</taxon>
        <taxon>Bacteroidota</taxon>
        <taxon>Bacteroidia</taxon>
        <taxon>Marinilabiliales</taxon>
        <taxon>Prolixibacteraceae</taxon>
        <taxon>Draconibacterium</taxon>
    </lineage>
</organism>
<dbReference type="InterPro" id="IPR011335">
    <property type="entry name" value="Restrct_endonuc-II-like"/>
</dbReference>
<evidence type="ECO:0000259" key="1">
    <source>
        <dbReference type="Pfam" id="PF04480"/>
    </source>
</evidence>
<dbReference type="RefSeq" id="WP_343334928.1">
    <property type="nucleotide sequence ID" value="NZ_JAPOHD010000060.1"/>
</dbReference>
<sequence length="135" mass="16661">MNQKSNFILFHKYIMTYKPTPTERARVLRKNMTEEEKRLWEKLRARRFHGLKFLRQHPITYEIVKNERRYYVPDFYCAEKKVIIEVDGIIHNYQKEKDTRREELLKEMGFSILRIKNEEFVNIYAVLEKIKSFIL</sequence>
<comment type="caution">
    <text evidence="2">The sequence shown here is derived from an EMBL/GenBank/DDBJ whole genome shotgun (WGS) entry which is preliminary data.</text>
</comment>
<dbReference type="PANTHER" id="PTHR38590:SF1">
    <property type="entry name" value="BLL0828 PROTEIN"/>
    <property type="match status" value="1"/>
</dbReference>
<dbReference type="PANTHER" id="PTHR38590">
    <property type="entry name" value="BLL0828 PROTEIN"/>
    <property type="match status" value="1"/>
</dbReference>
<dbReference type="InterPro" id="IPR047216">
    <property type="entry name" value="Endonuclease_DUF559_bact"/>
</dbReference>
<dbReference type="InterPro" id="IPR007569">
    <property type="entry name" value="DUF559"/>
</dbReference>
<dbReference type="GO" id="GO:0004519">
    <property type="term" value="F:endonuclease activity"/>
    <property type="evidence" value="ECO:0007669"/>
    <property type="project" value="UniProtKB-KW"/>
</dbReference>
<dbReference type="CDD" id="cd01038">
    <property type="entry name" value="Endonuclease_DUF559"/>
    <property type="match status" value="1"/>
</dbReference>
<dbReference type="Proteomes" id="UP001145087">
    <property type="component" value="Unassembled WGS sequence"/>
</dbReference>
<keyword evidence="3" id="KW-1185">Reference proteome</keyword>
<dbReference type="SUPFAM" id="SSF52980">
    <property type="entry name" value="Restriction endonuclease-like"/>
    <property type="match status" value="1"/>
</dbReference>
<dbReference type="AlphaFoldDB" id="A0A9X3FH76"/>
<keyword evidence="2" id="KW-0255">Endonuclease</keyword>
<gene>
    <name evidence="2" type="ORF">OU798_19795</name>
</gene>
<evidence type="ECO:0000313" key="2">
    <source>
        <dbReference type="EMBL" id="MCY1722603.1"/>
    </source>
</evidence>
<name>A0A9X3FH76_9BACT</name>
<keyword evidence="2" id="KW-0378">Hydrolase</keyword>
<reference evidence="2" key="1">
    <citation type="submission" date="2022-11" db="EMBL/GenBank/DDBJ databases">
        <title>Marilongibacter aestuarii gen. nov., sp. nov., isolated from tidal flat sediment.</title>
        <authorList>
            <person name="Jiayan W."/>
        </authorList>
    </citation>
    <scope>NUCLEOTIDE SEQUENCE</scope>
    <source>
        <strain evidence="2">Z1-6</strain>
    </source>
</reference>
<keyword evidence="2" id="KW-0540">Nuclease</keyword>
<dbReference type="Pfam" id="PF04480">
    <property type="entry name" value="DUF559"/>
    <property type="match status" value="1"/>
</dbReference>